<feature type="domain" description="Class II aldolase/adducin N-terminal" evidence="3">
    <location>
        <begin position="8"/>
        <end position="182"/>
    </location>
</feature>
<organism evidence="4 5">
    <name type="scientific">Paenibacillus piri</name>
    <dbReference type="NCBI Taxonomy" id="2547395"/>
    <lineage>
        <taxon>Bacteria</taxon>
        <taxon>Bacillati</taxon>
        <taxon>Bacillota</taxon>
        <taxon>Bacilli</taxon>
        <taxon>Bacillales</taxon>
        <taxon>Paenibacillaceae</taxon>
        <taxon>Paenibacillus</taxon>
    </lineage>
</organism>
<dbReference type="GO" id="GO:0005829">
    <property type="term" value="C:cytosol"/>
    <property type="evidence" value="ECO:0007669"/>
    <property type="project" value="TreeGrafter"/>
</dbReference>
<dbReference type="Proteomes" id="UP000295636">
    <property type="component" value="Unassembled WGS sequence"/>
</dbReference>
<evidence type="ECO:0000259" key="3">
    <source>
        <dbReference type="SMART" id="SM01007"/>
    </source>
</evidence>
<reference evidence="4 5" key="1">
    <citation type="submission" date="2019-03" db="EMBL/GenBank/DDBJ databases">
        <title>This is whole genome sequence of Paenibacillus sp MS74 strain.</title>
        <authorList>
            <person name="Trinh H.N."/>
        </authorList>
    </citation>
    <scope>NUCLEOTIDE SEQUENCE [LARGE SCALE GENOMIC DNA]</scope>
    <source>
        <strain evidence="4 5">MS74</strain>
    </source>
</reference>
<evidence type="ECO:0000256" key="1">
    <source>
        <dbReference type="ARBA" id="ARBA00022723"/>
    </source>
</evidence>
<dbReference type="Pfam" id="PF00596">
    <property type="entry name" value="Aldolase_II"/>
    <property type="match status" value="1"/>
</dbReference>
<dbReference type="EMBL" id="SMRT01000003">
    <property type="protein sequence ID" value="TDF98951.1"/>
    <property type="molecule type" value="Genomic_DNA"/>
</dbReference>
<dbReference type="Gene3D" id="3.40.225.10">
    <property type="entry name" value="Class II aldolase/adducin N-terminal domain"/>
    <property type="match status" value="1"/>
</dbReference>
<protein>
    <submittedName>
        <fullName evidence="4">Class II aldolase/adducin family protein</fullName>
    </submittedName>
</protein>
<dbReference type="OrthoDB" id="9794581at2"/>
<evidence type="ECO:0000256" key="2">
    <source>
        <dbReference type="ARBA" id="ARBA00023239"/>
    </source>
</evidence>
<dbReference type="PANTHER" id="PTHR22789">
    <property type="entry name" value="FUCULOSE PHOSPHATE ALDOLASE"/>
    <property type="match status" value="1"/>
</dbReference>
<comment type="caution">
    <text evidence="4">The sequence shown here is derived from an EMBL/GenBank/DDBJ whole genome shotgun (WGS) entry which is preliminary data.</text>
</comment>
<evidence type="ECO:0000313" key="4">
    <source>
        <dbReference type="EMBL" id="TDF98951.1"/>
    </source>
</evidence>
<dbReference type="AlphaFoldDB" id="A0A4R5KSZ8"/>
<name>A0A4R5KSZ8_9BACL</name>
<dbReference type="InterPro" id="IPR050197">
    <property type="entry name" value="Aldolase_class_II_sugar_metab"/>
</dbReference>
<dbReference type="GO" id="GO:0046872">
    <property type="term" value="F:metal ion binding"/>
    <property type="evidence" value="ECO:0007669"/>
    <property type="project" value="UniProtKB-KW"/>
</dbReference>
<proteinExistence type="predicted"/>
<keyword evidence="5" id="KW-1185">Reference proteome</keyword>
<dbReference type="InterPro" id="IPR001303">
    <property type="entry name" value="Aldolase_II/adducin_N"/>
</dbReference>
<keyword evidence="2" id="KW-0456">Lyase</keyword>
<keyword evidence="1" id="KW-0479">Metal-binding</keyword>
<dbReference type="InterPro" id="IPR036409">
    <property type="entry name" value="Aldolase_II/adducin_N_sf"/>
</dbReference>
<dbReference type="GO" id="GO:0016832">
    <property type="term" value="F:aldehyde-lyase activity"/>
    <property type="evidence" value="ECO:0007669"/>
    <property type="project" value="TreeGrafter"/>
</dbReference>
<gene>
    <name evidence="4" type="ORF">E1757_09440</name>
</gene>
<dbReference type="PANTHER" id="PTHR22789:SF0">
    <property type="entry name" value="3-OXO-TETRONATE 4-PHOSPHATE DECARBOXYLASE-RELATED"/>
    <property type="match status" value="1"/>
</dbReference>
<evidence type="ECO:0000313" key="5">
    <source>
        <dbReference type="Proteomes" id="UP000295636"/>
    </source>
</evidence>
<accession>A0A4R5KSZ8</accession>
<sequence length="217" mass="24640">MSRLELVKQLQQTGVFMMEHGLAWGIAGNISARFTNDQFYISASGTYLGEMEVDDFSLCSGAGLEEGKKQSKEFLMHQGIYEERPEINAILHSSPFFSTMIACSGLDLPANYFVEAMYYLERVERIPYRHPGSRELASAVKQKAKLTNVMLLENHGVIVYDKSLKEARMALQTLEYTAKMHIHALRQGVGMQGLTRELQHDFLQNAGYKPVRNWPEN</sequence>
<dbReference type="SUPFAM" id="SSF53639">
    <property type="entry name" value="AraD/HMP-PK domain-like"/>
    <property type="match status" value="1"/>
</dbReference>
<dbReference type="GO" id="GO:0019323">
    <property type="term" value="P:pentose catabolic process"/>
    <property type="evidence" value="ECO:0007669"/>
    <property type="project" value="TreeGrafter"/>
</dbReference>
<dbReference type="SMART" id="SM01007">
    <property type="entry name" value="Aldolase_II"/>
    <property type="match status" value="1"/>
</dbReference>